<dbReference type="Gene3D" id="1.10.490.10">
    <property type="entry name" value="Globins"/>
    <property type="match status" value="1"/>
</dbReference>
<feature type="binding site" description="proximal binding residue" evidence="5">
    <location>
        <position position="70"/>
    </location>
    <ligand>
        <name>heme</name>
        <dbReference type="ChEBI" id="CHEBI:30413"/>
    </ligand>
    <ligandPart>
        <name>Fe</name>
        <dbReference type="ChEBI" id="CHEBI:18248"/>
    </ligandPart>
</feature>
<keyword evidence="4 5" id="KW-0408">Iron</keyword>
<dbReference type="AlphaFoldDB" id="K9HGA2"/>
<keyword evidence="1" id="KW-0813">Transport</keyword>
<dbReference type="GO" id="GO:0020037">
    <property type="term" value="F:heme binding"/>
    <property type="evidence" value="ECO:0007669"/>
    <property type="project" value="InterPro"/>
</dbReference>
<evidence type="ECO:0000256" key="1">
    <source>
        <dbReference type="ARBA" id="ARBA00022448"/>
    </source>
</evidence>
<reference evidence="6 7" key="1">
    <citation type="journal article" date="2013" name="Genome Announc.">
        <title>Draft Genome Sequence of an Alphaproteobacterium, Caenispirillum salinarum AK4(T), Isolated from a Solar Saltern.</title>
        <authorList>
            <person name="Khatri I."/>
            <person name="Singh A."/>
            <person name="Korpole S."/>
            <person name="Pinnaka A.K."/>
            <person name="Subramanian S."/>
        </authorList>
    </citation>
    <scope>NUCLEOTIDE SEQUENCE [LARGE SCALE GENOMIC DNA]</scope>
    <source>
        <strain evidence="6 7">AK4</strain>
    </source>
</reference>
<dbReference type="GO" id="GO:0046872">
    <property type="term" value="F:metal ion binding"/>
    <property type="evidence" value="ECO:0007669"/>
    <property type="project" value="UniProtKB-KW"/>
</dbReference>
<comment type="caution">
    <text evidence="6">The sequence shown here is derived from an EMBL/GenBank/DDBJ whole genome shotgun (WGS) entry which is preliminary data.</text>
</comment>
<dbReference type="Proteomes" id="UP000009881">
    <property type="component" value="Unassembled WGS sequence"/>
</dbReference>
<organism evidence="6 7">
    <name type="scientific">Caenispirillum salinarum AK4</name>
    <dbReference type="NCBI Taxonomy" id="1238182"/>
    <lineage>
        <taxon>Bacteria</taxon>
        <taxon>Pseudomonadati</taxon>
        <taxon>Pseudomonadota</taxon>
        <taxon>Alphaproteobacteria</taxon>
        <taxon>Rhodospirillales</taxon>
        <taxon>Novispirillaceae</taxon>
        <taxon>Caenispirillum</taxon>
    </lineage>
</organism>
<dbReference type="OrthoDB" id="9795814at2"/>
<protein>
    <submittedName>
        <fullName evidence="6">Cyanoglobin Hemoglobin-like protein HbN</fullName>
    </submittedName>
</protein>
<feature type="binding site" description="distal binding residue" evidence="5">
    <location>
        <position position="46"/>
    </location>
    <ligand>
        <name>heme</name>
        <dbReference type="ChEBI" id="CHEBI:30413"/>
    </ligand>
    <ligandPart>
        <name>Fe</name>
        <dbReference type="ChEBI" id="CHEBI:18248"/>
    </ligandPart>
</feature>
<keyword evidence="2 5" id="KW-0349">Heme</keyword>
<dbReference type="CDD" id="cd00454">
    <property type="entry name" value="TrHb1_N"/>
    <property type="match status" value="1"/>
</dbReference>
<evidence type="ECO:0000256" key="4">
    <source>
        <dbReference type="ARBA" id="ARBA00023004"/>
    </source>
</evidence>
<dbReference type="Pfam" id="PF01152">
    <property type="entry name" value="Bac_globin"/>
    <property type="match status" value="1"/>
</dbReference>
<dbReference type="SUPFAM" id="SSF46458">
    <property type="entry name" value="Globin-like"/>
    <property type="match status" value="1"/>
</dbReference>
<proteinExistence type="predicted"/>
<evidence type="ECO:0000313" key="6">
    <source>
        <dbReference type="EMBL" id="EKV29493.1"/>
    </source>
</evidence>
<evidence type="ECO:0000256" key="3">
    <source>
        <dbReference type="ARBA" id="ARBA00022723"/>
    </source>
</evidence>
<name>K9HGA2_9PROT</name>
<dbReference type="RefSeq" id="WP_009540974.1">
    <property type="nucleotide sequence ID" value="NZ_ANHY01000012.1"/>
</dbReference>
<dbReference type="InterPro" id="IPR009050">
    <property type="entry name" value="Globin-like_sf"/>
</dbReference>
<sequence length="125" mass="13910">MDTLYARLGGPAAVARLVFDFYDRVLKHERLAAFFATTDMARLVDHQARFLGSVMGGPAAQSDGRLREVHAGLDIRPEDFDAMLGLLQEALQAHAVAPADVEHVMAEMRRRRPLIVRARETSPSR</sequence>
<evidence type="ECO:0000256" key="5">
    <source>
        <dbReference type="PIRSR" id="PIRSR601486-1"/>
    </source>
</evidence>
<dbReference type="EMBL" id="ANHY01000012">
    <property type="protein sequence ID" value="EKV29493.1"/>
    <property type="molecule type" value="Genomic_DNA"/>
</dbReference>
<evidence type="ECO:0000313" key="7">
    <source>
        <dbReference type="Proteomes" id="UP000009881"/>
    </source>
</evidence>
<dbReference type="STRING" id="1238182.C882_0315"/>
<dbReference type="GO" id="GO:0019825">
    <property type="term" value="F:oxygen binding"/>
    <property type="evidence" value="ECO:0007669"/>
    <property type="project" value="InterPro"/>
</dbReference>
<gene>
    <name evidence="6" type="ORF">C882_0315</name>
</gene>
<keyword evidence="7" id="KW-1185">Reference proteome</keyword>
<dbReference type="eggNOG" id="COG2346">
    <property type="taxonomic scope" value="Bacteria"/>
</dbReference>
<dbReference type="InterPro" id="IPR012292">
    <property type="entry name" value="Globin/Proto"/>
</dbReference>
<dbReference type="InterPro" id="IPR001486">
    <property type="entry name" value="Hemoglobin_trunc"/>
</dbReference>
<keyword evidence="3 5" id="KW-0479">Metal-binding</keyword>
<accession>K9HGA2</accession>
<evidence type="ECO:0000256" key="2">
    <source>
        <dbReference type="ARBA" id="ARBA00022617"/>
    </source>
</evidence>